<dbReference type="EMBL" id="JAAIUW010000008">
    <property type="protein sequence ID" value="KAF7821967.1"/>
    <property type="molecule type" value="Genomic_DNA"/>
</dbReference>
<protein>
    <submittedName>
        <fullName evidence="2">Uncharacterized protein</fullName>
    </submittedName>
</protein>
<evidence type="ECO:0000313" key="2">
    <source>
        <dbReference type="EMBL" id="KAF7821967.1"/>
    </source>
</evidence>
<gene>
    <name evidence="2" type="ORF">G2W53_027422</name>
</gene>
<name>A0A834TGW3_9FABA</name>
<sequence>MEAREGVSQNIVTQPGVPSASTIMDTISNPITEQLGHGQRRKEVSIRLRDYVTHTIQVKSPSSSSNTAAQLALDSALKSTPPPSTYLHQTYALTTRCDSKRGALQGLNLTVQVRAS</sequence>
<accession>A0A834TGW3</accession>
<keyword evidence="3" id="KW-1185">Reference proteome</keyword>
<comment type="caution">
    <text evidence="2">The sequence shown here is derived from an EMBL/GenBank/DDBJ whole genome shotgun (WGS) entry which is preliminary data.</text>
</comment>
<evidence type="ECO:0000256" key="1">
    <source>
        <dbReference type="SAM" id="MobiDB-lite"/>
    </source>
</evidence>
<reference evidence="2" key="1">
    <citation type="submission" date="2020-09" db="EMBL/GenBank/DDBJ databases">
        <title>Genome-Enabled Discovery of Anthraquinone Biosynthesis in Senna tora.</title>
        <authorList>
            <person name="Kang S.-H."/>
            <person name="Pandey R.P."/>
            <person name="Lee C.-M."/>
            <person name="Sim J.-S."/>
            <person name="Jeong J.-T."/>
            <person name="Choi B.-S."/>
            <person name="Jung M."/>
            <person name="Ginzburg D."/>
            <person name="Zhao K."/>
            <person name="Won S.Y."/>
            <person name="Oh T.-J."/>
            <person name="Yu Y."/>
            <person name="Kim N.-H."/>
            <person name="Lee O.R."/>
            <person name="Lee T.-H."/>
            <person name="Bashyal P."/>
            <person name="Kim T.-S."/>
            <person name="Lee W.-H."/>
            <person name="Kawkins C."/>
            <person name="Kim C.-K."/>
            <person name="Kim J.S."/>
            <person name="Ahn B.O."/>
            <person name="Rhee S.Y."/>
            <person name="Sohng J.K."/>
        </authorList>
    </citation>
    <scope>NUCLEOTIDE SEQUENCE</scope>
    <source>
        <tissue evidence="2">Leaf</tissue>
    </source>
</reference>
<dbReference type="AlphaFoldDB" id="A0A834TGW3"/>
<proteinExistence type="predicted"/>
<evidence type="ECO:0000313" key="3">
    <source>
        <dbReference type="Proteomes" id="UP000634136"/>
    </source>
</evidence>
<dbReference type="Proteomes" id="UP000634136">
    <property type="component" value="Unassembled WGS sequence"/>
</dbReference>
<feature type="region of interest" description="Disordered" evidence="1">
    <location>
        <begin position="1"/>
        <end position="23"/>
    </location>
</feature>
<organism evidence="2 3">
    <name type="scientific">Senna tora</name>
    <dbReference type="NCBI Taxonomy" id="362788"/>
    <lineage>
        <taxon>Eukaryota</taxon>
        <taxon>Viridiplantae</taxon>
        <taxon>Streptophyta</taxon>
        <taxon>Embryophyta</taxon>
        <taxon>Tracheophyta</taxon>
        <taxon>Spermatophyta</taxon>
        <taxon>Magnoliopsida</taxon>
        <taxon>eudicotyledons</taxon>
        <taxon>Gunneridae</taxon>
        <taxon>Pentapetalae</taxon>
        <taxon>rosids</taxon>
        <taxon>fabids</taxon>
        <taxon>Fabales</taxon>
        <taxon>Fabaceae</taxon>
        <taxon>Caesalpinioideae</taxon>
        <taxon>Cassia clade</taxon>
        <taxon>Senna</taxon>
    </lineage>
</organism>